<reference evidence="2" key="1">
    <citation type="submission" date="2020-09" db="EMBL/GenBank/DDBJ databases">
        <title>Genome-Enabled Discovery of Anthraquinone Biosynthesis in Senna tora.</title>
        <authorList>
            <person name="Kang S.-H."/>
            <person name="Pandey R.P."/>
            <person name="Lee C.-M."/>
            <person name="Sim J.-S."/>
            <person name="Jeong J.-T."/>
            <person name="Choi B.-S."/>
            <person name="Jung M."/>
            <person name="Ginzburg D."/>
            <person name="Zhao K."/>
            <person name="Won S.Y."/>
            <person name="Oh T.-J."/>
            <person name="Yu Y."/>
            <person name="Kim N.-H."/>
            <person name="Lee O.R."/>
            <person name="Lee T.-H."/>
            <person name="Bashyal P."/>
            <person name="Kim T.-S."/>
            <person name="Lee W.-H."/>
            <person name="Kawkins C."/>
            <person name="Kim C.-K."/>
            <person name="Kim J.S."/>
            <person name="Ahn B.O."/>
            <person name="Rhee S.Y."/>
            <person name="Sohng J.K."/>
        </authorList>
    </citation>
    <scope>NUCLEOTIDE SEQUENCE</scope>
    <source>
        <tissue evidence="2">Leaf</tissue>
    </source>
</reference>
<evidence type="ECO:0000256" key="1">
    <source>
        <dbReference type="SAM" id="MobiDB-lite"/>
    </source>
</evidence>
<dbReference type="EMBL" id="JAAIUW010000010">
    <property type="protein sequence ID" value="KAF7812529.1"/>
    <property type="molecule type" value="Genomic_DNA"/>
</dbReference>
<sequence>MNTLNERVGRILTFMEKGINKKNDLGTSIPTDKEPGAKKGKSTFQPLIDHAFNFFYPKEDEAVDEEIVMEKNPMEGLGGLSINEASATTLTKLTKEVDKALQLINKKLEILEDKKATNDEDCVHLFPFPQLQVPTKFKLSNF</sequence>
<proteinExistence type="predicted"/>
<dbReference type="AlphaFoldDB" id="A0A834SYL9"/>
<evidence type="ECO:0000313" key="3">
    <source>
        <dbReference type="Proteomes" id="UP000634136"/>
    </source>
</evidence>
<gene>
    <name evidence="2" type="ORF">G2W53_033505</name>
</gene>
<accession>A0A834SYL9</accession>
<dbReference type="Proteomes" id="UP000634136">
    <property type="component" value="Unassembled WGS sequence"/>
</dbReference>
<keyword evidence="3" id="KW-1185">Reference proteome</keyword>
<evidence type="ECO:0000313" key="2">
    <source>
        <dbReference type="EMBL" id="KAF7812529.1"/>
    </source>
</evidence>
<feature type="region of interest" description="Disordered" evidence="1">
    <location>
        <begin position="23"/>
        <end position="42"/>
    </location>
</feature>
<comment type="caution">
    <text evidence="2">The sequence shown here is derived from an EMBL/GenBank/DDBJ whole genome shotgun (WGS) entry which is preliminary data.</text>
</comment>
<name>A0A834SYL9_9FABA</name>
<protein>
    <submittedName>
        <fullName evidence="2">Uncharacterized protein</fullName>
    </submittedName>
</protein>
<organism evidence="2 3">
    <name type="scientific">Senna tora</name>
    <dbReference type="NCBI Taxonomy" id="362788"/>
    <lineage>
        <taxon>Eukaryota</taxon>
        <taxon>Viridiplantae</taxon>
        <taxon>Streptophyta</taxon>
        <taxon>Embryophyta</taxon>
        <taxon>Tracheophyta</taxon>
        <taxon>Spermatophyta</taxon>
        <taxon>Magnoliopsida</taxon>
        <taxon>eudicotyledons</taxon>
        <taxon>Gunneridae</taxon>
        <taxon>Pentapetalae</taxon>
        <taxon>rosids</taxon>
        <taxon>fabids</taxon>
        <taxon>Fabales</taxon>
        <taxon>Fabaceae</taxon>
        <taxon>Caesalpinioideae</taxon>
        <taxon>Cassia clade</taxon>
        <taxon>Senna</taxon>
    </lineage>
</organism>